<dbReference type="Proteomes" id="UP000765509">
    <property type="component" value="Unassembled WGS sequence"/>
</dbReference>
<name>A0A9Q3IFH3_9BASI</name>
<gene>
    <name evidence="1" type="ORF">O181_081001</name>
</gene>
<sequence length="97" mass="11916">MNKHPTFPVSLIKTYSSNDREIFLRRTKPPLEIQPLEEEEEKKILKVLKGRRKGNIKQREYPVRYRNPTQEDEWLLENDITNSDMLLRRFRHERRPK</sequence>
<dbReference type="OrthoDB" id="3158924at2759"/>
<comment type="caution">
    <text evidence="1">The sequence shown here is derived from an EMBL/GenBank/DDBJ whole genome shotgun (WGS) entry which is preliminary data.</text>
</comment>
<keyword evidence="2" id="KW-1185">Reference proteome</keyword>
<organism evidence="1 2">
    <name type="scientific">Austropuccinia psidii MF-1</name>
    <dbReference type="NCBI Taxonomy" id="1389203"/>
    <lineage>
        <taxon>Eukaryota</taxon>
        <taxon>Fungi</taxon>
        <taxon>Dikarya</taxon>
        <taxon>Basidiomycota</taxon>
        <taxon>Pucciniomycotina</taxon>
        <taxon>Pucciniomycetes</taxon>
        <taxon>Pucciniales</taxon>
        <taxon>Sphaerophragmiaceae</taxon>
        <taxon>Austropuccinia</taxon>
    </lineage>
</organism>
<accession>A0A9Q3IFH3</accession>
<reference evidence="1" key="1">
    <citation type="submission" date="2021-03" db="EMBL/GenBank/DDBJ databases">
        <title>Draft genome sequence of rust myrtle Austropuccinia psidii MF-1, a brazilian biotype.</title>
        <authorList>
            <person name="Quecine M.C."/>
            <person name="Pachon D.M.R."/>
            <person name="Bonatelli M.L."/>
            <person name="Correr F.H."/>
            <person name="Franceschini L.M."/>
            <person name="Leite T.F."/>
            <person name="Margarido G.R.A."/>
            <person name="Almeida C.A."/>
            <person name="Ferrarezi J.A."/>
            <person name="Labate C.A."/>
        </authorList>
    </citation>
    <scope>NUCLEOTIDE SEQUENCE</scope>
    <source>
        <strain evidence="1">MF-1</strain>
    </source>
</reference>
<dbReference type="AlphaFoldDB" id="A0A9Q3IFH3"/>
<dbReference type="InterPro" id="IPR016197">
    <property type="entry name" value="Chromo-like_dom_sf"/>
</dbReference>
<dbReference type="EMBL" id="AVOT02045956">
    <property type="protein sequence ID" value="MBW0541286.1"/>
    <property type="molecule type" value="Genomic_DNA"/>
</dbReference>
<protein>
    <submittedName>
        <fullName evidence="1">Uncharacterized protein</fullName>
    </submittedName>
</protein>
<evidence type="ECO:0000313" key="1">
    <source>
        <dbReference type="EMBL" id="MBW0541286.1"/>
    </source>
</evidence>
<evidence type="ECO:0000313" key="2">
    <source>
        <dbReference type="Proteomes" id="UP000765509"/>
    </source>
</evidence>
<dbReference type="SUPFAM" id="SSF54160">
    <property type="entry name" value="Chromo domain-like"/>
    <property type="match status" value="1"/>
</dbReference>
<proteinExistence type="predicted"/>